<comment type="catalytic activity">
    <reaction evidence="4">
        <text>The enzyme specifically hydrolyzes (1-&gt;4)-beta-D-galactosidic linkages in type I arabinogalactans.</text>
        <dbReference type="EC" id="3.2.1.89"/>
    </reaction>
</comment>
<keyword evidence="6" id="KW-1185">Reference proteome</keyword>
<dbReference type="Pfam" id="PF07745">
    <property type="entry name" value="Glyco_hydro_53"/>
    <property type="match status" value="1"/>
</dbReference>
<proteinExistence type="inferred from homology"/>
<dbReference type="AlphaFoldDB" id="A0A1T4V505"/>
<dbReference type="Proteomes" id="UP000190814">
    <property type="component" value="Unassembled WGS sequence"/>
</dbReference>
<dbReference type="GO" id="GO:0031218">
    <property type="term" value="F:arabinogalactan endo-1,4-beta-galactosidase activity"/>
    <property type="evidence" value="ECO:0007669"/>
    <property type="project" value="UniProtKB-EC"/>
</dbReference>
<organism evidence="5 6">
    <name type="scientific">Eubacterium uniforme</name>
    <dbReference type="NCBI Taxonomy" id="39495"/>
    <lineage>
        <taxon>Bacteria</taxon>
        <taxon>Bacillati</taxon>
        <taxon>Bacillota</taxon>
        <taxon>Clostridia</taxon>
        <taxon>Eubacteriales</taxon>
        <taxon>Eubacteriaceae</taxon>
        <taxon>Eubacterium</taxon>
    </lineage>
</organism>
<dbReference type="PANTHER" id="PTHR34983">
    <property type="entry name" value="ARABINOGALACTAN ENDO-BETA-1,4-GALACTANASE A"/>
    <property type="match status" value="1"/>
</dbReference>
<dbReference type="PANTHER" id="PTHR34983:SF2">
    <property type="entry name" value="ENDO-BETA-1,4-GALACTANASE"/>
    <property type="match status" value="1"/>
</dbReference>
<accession>A0A1T4V505</accession>
<dbReference type="EMBL" id="FUXZ01000002">
    <property type="protein sequence ID" value="SKA60013.1"/>
    <property type="molecule type" value="Genomic_DNA"/>
</dbReference>
<comment type="similarity">
    <text evidence="1 4">Belongs to the glycosyl hydrolase 53 family.</text>
</comment>
<evidence type="ECO:0000313" key="5">
    <source>
        <dbReference type="EMBL" id="SKA60013.1"/>
    </source>
</evidence>
<keyword evidence="3 4" id="KW-0326">Glycosidase</keyword>
<protein>
    <recommendedName>
        <fullName evidence="4">Arabinogalactan endo-beta-1,4-galactanase</fullName>
        <ecNumber evidence="4">3.2.1.89</ecNumber>
    </recommendedName>
</protein>
<sequence>MVEFIKGMDVSTLKELEECGAKYFDENKEKEVLEILKDYGCNYVRIRLWNDPYDENNNPYGAGTNDLDTLIYIAKKAKALGMGFLLDFHYSDFWTDPGKQNIPKAWRGMDINHLSKSLYNFTYETLKKLESEKVFPTMIQVGNELTNGLLWPVAKYPNFKEITMLINSGIDAVRSISEDVPIMIHLDCGGNNEKCVEWFDNYIKNDGGDFQIIGLSYYPFWQGGLDKLKANVDDLAKRYNKPINIVELGMGFTTEDYADKEGLSDNERKGMAATKERSADVDYPMTKEGQSDFIENVLEIIKDIPNGLGNGFFYWEPAWIPIKGSGWANKESLKYINDPGPCGNEWANQALFDYDGNALPSLKVIRDFSV</sequence>
<dbReference type="GO" id="GO:0045490">
    <property type="term" value="P:pectin catabolic process"/>
    <property type="evidence" value="ECO:0007669"/>
    <property type="project" value="TreeGrafter"/>
</dbReference>
<dbReference type="OrthoDB" id="9768786at2"/>
<gene>
    <name evidence="5" type="ORF">SAMN02745111_00153</name>
</gene>
<keyword evidence="2 4" id="KW-0378">Hydrolase</keyword>
<dbReference type="InterPro" id="IPR017853">
    <property type="entry name" value="GH"/>
</dbReference>
<name>A0A1T4V505_9FIRM</name>
<dbReference type="InterPro" id="IPR011683">
    <property type="entry name" value="Glyco_hydro_53"/>
</dbReference>
<evidence type="ECO:0000256" key="2">
    <source>
        <dbReference type="ARBA" id="ARBA00022801"/>
    </source>
</evidence>
<dbReference type="EC" id="3.2.1.89" evidence="4"/>
<evidence type="ECO:0000256" key="1">
    <source>
        <dbReference type="ARBA" id="ARBA00010687"/>
    </source>
</evidence>
<evidence type="ECO:0000313" key="6">
    <source>
        <dbReference type="Proteomes" id="UP000190814"/>
    </source>
</evidence>
<dbReference type="RefSeq" id="WP_078765045.1">
    <property type="nucleotide sequence ID" value="NZ_FUXZ01000002.1"/>
</dbReference>
<dbReference type="Gene3D" id="3.20.20.80">
    <property type="entry name" value="Glycosidases"/>
    <property type="match status" value="1"/>
</dbReference>
<dbReference type="STRING" id="39495.SAMN02745111_00153"/>
<dbReference type="SUPFAM" id="SSF51445">
    <property type="entry name" value="(Trans)glycosidases"/>
    <property type="match status" value="1"/>
</dbReference>
<evidence type="ECO:0000256" key="3">
    <source>
        <dbReference type="ARBA" id="ARBA00023295"/>
    </source>
</evidence>
<reference evidence="5 6" key="1">
    <citation type="submission" date="2017-02" db="EMBL/GenBank/DDBJ databases">
        <authorList>
            <person name="Peterson S.W."/>
        </authorList>
    </citation>
    <scope>NUCLEOTIDE SEQUENCE [LARGE SCALE GENOMIC DNA]</scope>
    <source>
        <strain evidence="5 6">ATCC 35992</strain>
    </source>
</reference>
<evidence type="ECO:0000256" key="4">
    <source>
        <dbReference type="RuleBase" id="RU361192"/>
    </source>
</evidence>
<dbReference type="GO" id="GO:0015926">
    <property type="term" value="F:glucosidase activity"/>
    <property type="evidence" value="ECO:0007669"/>
    <property type="project" value="InterPro"/>
</dbReference>